<gene>
    <name evidence="1" type="ORF">ATY31_13080</name>
</gene>
<dbReference type="RefSeq" id="WP_050988417.1">
    <property type="nucleotide sequence ID" value="NZ_LODU01000025.1"/>
</dbReference>
<proteinExistence type="predicted"/>
<name>A0A2S3YPG1_9HYPH</name>
<evidence type="ECO:0000313" key="2">
    <source>
        <dbReference type="Proteomes" id="UP000237511"/>
    </source>
</evidence>
<dbReference type="Proteomes" id="UP000237511">
    <property type="component" value="Unassembled WGS sequence"/>
</dbReference>
<evidence type="ECO:0000313" key="1">
    <source>
        <dbReference type="EMBL" id="POH32824.1"/>
    </source>
</evidence>
<reference evidence="1 2" key="1">
    <citation type="journal article" date="2014" name="Syst. Appl. Microbiol.">
        <title>Microsymbionts of Phaseolus vulgaris in acid and alkaline soils of Mexico.</title>
        <authorList>
            <person name="Verastegui-Valdes M.M."/>
            <person name="Zhang Y.J."/>
            <person name="Rivera-Orduna F.N."/>
            <person name="Cheng H.P."/>
            <person name="Sui X.H."/>
            <person name="Wang E.T."/>
        </authorList>
    </citation>
    <scope>NUCLEOTIDE SEQUENCE [LARGE SCALE GENOMIC DNA]</scope>
    <source>
        <strain evidence="1 2">FG01</strain>
    </source>
</reference>
<organism evidence="1 2">
    <name type="scientific">Sinorhizobium americanum</name>
    <dbReference type="NCBI Taxonomy" id="194963"/>
    <lineage>
        <taxon>Bacteria</taxon>
        <taxon>Pseudomonadati</taxon>
        <taxon>Pseudomonadota</taxon>
        <taxon>Alphaproteobacteria</taxon>
        <taxon>Hyphomicrobiales</taxon>
        <taxon>Rhizobiaceae</taxon>
        <taxon>Sinorhizobium/Ensifer group</taxon>
        <taxon>Sinorhizobium</taxon>
    </lineage>
</organism>
<protein>
    <submittedName>
        <fullName evidence="1">Uncharacterized protein</fullName>
    </submittedName>
</protein>
<comment type="caution">
    <text evidence="1">The sequence shown here is derived from an EMBL/GenBank/DDBJ whole genome shotgun (WGS) entry which is preliminary data.</text>
</comment>
<dbReference type="EMBL" id="LODU01000025">
    <property type="protein sequence ID" value="POH32824.1"/>
    <property type="molecule type" value="Genomic_DNA"/>
</dbReference>
<sequence length="70" mass="8141">MMRESNLRRIVEVSMKRETGRKDIGIMTVRQALELPEVPSLEYSHPELNSRSDGRFLTRDQLEAYARCCA</sequence>
<dbReference type="AlphaFoldDB" id="A0A2S3YPG1"/>
<accession>A0A2S3YPG1</accession>